<dbReference type="Proteomes" id="UP000053789">
    <property type="component" value="Unassembled WGS sequence"/>
</dbReference>
<feature type="transmembrane region" description="Helical" evidence="7">
    <location>
        <begin position="63"/>
        <end position="90"/>
    </location>
</feature>
<feature type="region of interest" description="Disordered" evidence="6">
    <location>
        <begin position="1"/>
        <end position="39"/>
    </location>
</feature>
<feature type="transmembrane region" description="Helical" evidence="7">
    <location>
        <begin position="128"/>
        <end position="148"/>
    </location>
</feature>
<feature type="transmembrane region" description="Helical" evidence="7">
    <location>
        <begin position="423"/>
        <end position="445"/>
    </location>
</feature>
<evidence type="ECO:0000313" key="10">
    <source>
        <dbReference type="Proteomes" id="UP000053789"/>
    </source>
</evidence>
<feature type="transmembrane region" description="Helical" evidence="7">
    <location>
        <begin position="186"/>
        <end position="205"/>
    </location>
</feature>
<feature type="transmembrane region" description="Helical" evidence="7">
    <location>
        <begin position="102"/>
        <end position="121"/>
    </location>
</feature>
<dbReference type="Gene3D" id="1.20.1250.20">
    <property type="entry name" value="MFS general substrate transporter like domains"/>
    <property type="match status" value="1"/>
</dbReference>
<evidence type="ECO:0000313" key="9">
    <source>
        <dbReference type="EMBL" id="KIW97766.1"/>
    </source>
</evidence>
<comment type="subcellular location">
    <subcellularLocation>
        <location evidence="1">Membrane</location>
        <topology evidence="1">Multi-pass membrane protein</topology>
    </subcellularLocation>
</comment>
<feature type="transmembrane region" description="Helical" evidence="7">
    <location>
        <begin position="366"/>
        <end position="386"/>
    </location>
</feature>
<dbReference type="InterPro" id="IPR010573">
    <property type="entry name" value="MFS_Str1/Tri12-like"/>
</dbReference>
<keyword evidence="2" id="KW-0813">Transport</keyword>
<dbReference type="HOGENOM" id="CLU_000960_25_3_1"/>
<evidence type="ECO:0000259" key="8">
    <source>
        <dbReference type="PROSITE" id="PS50850"/>
    </source>
</evidence>
<feature type="transmembrane region" description="Helical" evidence="7">
    <location>
        <begin position="217"/>
        <end position="238"/>
    </location>
</feature>
<dbReference type="GeneID" id="27694278"/>
<evidence type="ECO:0000256" key="4">
    <source>
        <dbReference type="ARBA" id="ARBA00022989"/>
    </source>
</evidence>
<dbReference type="Pfam" id="PF06609">
    <property type="entry name" value="TRI12"/>
    <property type="match status" value="1"/>
</dbReference>
<dbReference type="VEuPathDB" id="FungiDB:Z519_01350"/>
<gene>
    <name evidence="9" type="ORF">Z519_01350</name>
</gene>
<feature type="domain" description="Major facilitator superfamily (MFS) profile" evidence="8">
    <location>
        <begin position="63"/>
        <end position="571"/>
    </location>
</feature>
<dbReference type="PANTHER" id="PTHR23501">
    <property type="entry name" value="MAJOR FACILITATOR SUPERFAMILY"/>
    <property type="match status" value="1"/>
</dbReference>
<dbReference type="GO" id="GO:0022857">
    <property type="term" value="F:transmembrane transporter activity"/>
    <property type="evidence" value="ECO:0007669"/>
    <property type="project" value="InterPro"/>
</dbReference>
<dbReference type="SUPFAM" id="SSF103473">
    <property type="entry name" value="MFS general substrate transporter"/>
    <property type="match status" value="2"/>
</dbReference>
<feature type="transmembrane region" description="Helical" evidence="7">
    <location>
        <begin position="327"/>
        <end position="346"/>
    </location>
</feature>
<evidence type="ECO:0000256" key="2">
    <source>
        <dbReference type="ARBA" id="ARBA00022448"/>
    </source>
</evidence>
<evidence type="ECO:0000256" key="3">
    <source>
        <dbReference type="ARBA" id="ARBA00022692"/>
    </source>
</evidence>
<dbReference type="EMBL" id="KN846981">
    <property type="protein sequence ID" value="KIW97766.1"/>
    <property type="molecule type" value="Genomic_DNA"/>
</dbReference>
<accession>A0A0D2F6E3</accession>
<dbReference type="PANTHER" id="PTHR23501:SF109">
    <property type="entry name" value="MAJOR FACILITATOR SUPERFAMILY (MFS) PROFILE DOMAIN-CONTAINING PROTEIN-RELATED"/>
    <property type="match status" value="1"/>
</dbReference>
<dbReference type="OrthoDB" id="4161376at2759"/>
<dbReference type="InterPro" id="IPR020846">
    <property type="entry name" value="MFS_dom"/>
</dbReference>
<feature type="transmembrane region" description="Helical" evidence="7">
    <location>
        <begin position="547"/>
        <end position="566"/>
    </location>
</feature>
<evidence type="ECO:0000256" key="5">
    <source>
        <dbReference type="ARBA" id="ARBA00023136"/>
    </source>
</evidence>
<dbReference type="AlphaFoldDB" id="A0A0D2F6E3"/>
<dbReference type="RefSeq" id="XP_016624435.1">
    <property type="nucleotide sequence ID" value="XM_016759107.1"/>
</dbReference>
<protein>
    <recommendedName>
        <fullName evidence="8">Major facilitator superfamily (MFS) profile domain-containing protein</fullName>
    </recommendedName>
</protein>
<feature type="transmembrane region" description="Helical" evidence="7">
    <location>
        <begin position="452"/>
        <end position="475"/>
    </location>
</feature>
<keyword evidence="10" id="KW-1185">Reference proteome</keyword>
<keyword evidence="4 7" id="KW-1133">Transmembrane helix</keyword>
<keyword evidence="5 7" id="KW-0472">Membrane</keyword>
<dbReference type="GO" id="GO:0005886">
    <property type="term" value="C:plasma membrane"/>
    <property type="evidence" value="ECO:0007669"/>
    <property type="project" value="TreeGrafter"/>
</dbReference>
<organism evidence="9 10">
    <name type="scientific">Cladophialophora bantiana (strain ATCC 10958 / CBS 173.52 / CDC B-1940 / NIH 8579)</name>
    <name type="common">Xylohypha bantiana</name>
    <dbReference type="NCBI Taxonomy" id="1442370"/>
    <lineage>
        <taxon>Eukaryota</taxon>
        <taxon>Fungi</taxon>
        <taxon>Dikarya</taxon>
        <taxon>Ascomycota</taxon>
        <taxon>Pezizomycotina</taxon>
        <taxon>Eurotiomycetes</taxon>
        <taxon>Chaetothyriomycetidae</taxon>
        <taxon>Chaetothyriales</taxon>
        <taxon>Herpotrichiellaceae</taxon>
        <taxon>Cladophialophora</taxon>
    </lineage>
</organism>
<evidence type="ECO:0000256" key="1">
    <source>
        <dbReference type="ARBA" id="ARBA00004141"/>
    </source>
</evidence>
<keyword evidence="3 7" id="KW-0812">Transmembrane</keyword>
<feature type="transmembrane region" description="Helical" evidence="7">
    <location>
        <begin position="288"/>
        <end position="307"/>
    </location>
</feature>
<dbReference type="InterPro" id="IPR036259">
    <property type="entry name" value="MFS_trans_sf"/>
</dbReference>
<reference evidence="9" key="1">
    <citation type="submission" date="2015-01" db="EMBL/GenBank/DDBJ databases">
        <title>The Genome Sequence of Cladophialophora bantiana CBS 173.52.</title>
        <authorList>
            <consortium name="The Broad Institute Genomics Platform"/>
            <person name="Cuomo C."/>
            <person name="de Hoog S."/>
            <person name="Gorbushina A."/>
            <person name="Stielow B."/>
            <person name="Teixiera M."/>
            <person name="Abouelleil A."/>
            <person name="Chapman S.B."/>
            <person name="Priest M."/>
            <person name="Young S.K."/>
            <person name="Wortman J."/>
            <person name="Nusbaum C."/>
            <person name="Birren B."/>
        </authorList>
    </citation>
    <scope>NUCLEOTIDE SEQUENCE [LARGE SCALE GENOMIC DNA]</scope>
    <source>
        <strain evidence="9">CBS 173.52</strain>
    </source>
</reference>
<feature type="transmembrane region" description="Helical" evidence="7">
    <location>
        <begin position="154"/>
        <end position="174"/>
    </location>
</feature>
<dbReference type="Gene3D" id="1.20.1720.10">
    <property type="entry name" value="Multidrug resistance protein D"/>
    <property type="match status" value="1"/>
</dbReference>
<sequence>MISKEETPAYAHDDYTGSSELDPKETPSQKDEKHDIGDLDVTNRKAFKSDESDGKVQWTPQNVLAFISLAGLNAGSQLVLYFVGGCLSYIAADLGVGQEVAWLPVANILGVAAVAPFTGYLEDLLGRRIIAIVGASLLCIGCLILGTAHHFGQALWGLSIAGAGAAVGELTALAGTSDIVPVKHRGLAVAAVTAIIIPFCPSVMYAQLFASHDTWRWSAWIPLIYNGMVVIGLSLTYYPKTHPRTQGMTASSILKRVDYLGGALSIIGVTLFLVALQSGGFTHPWKSAYVLCTLLIGIALIVAFLLWEWKGAKYPMVPRELFAGQRVVALAYSIAFIGGMSFYSLLNFYPLLYSTIYNPAPIKVGVKALGVSLCTTFGAIVGNLLLSTSRGRAREILLIASIIMTAFDGAIAVATPFNANTTVTVGSLAGIGVGGILVPAATVAMIVVPDSLLATAVSLSLSVRTVGGSIGYSIYYNVFANKLKAKLPTYVAEYAIEAGLPTKEAEVFVITFLTVPTQASKIPGVTAKVLEAAALGSRWAYAESLQYVWYTSIAFGSVAIILCLFLPSIKKYGTNRIAAELRRGKIVQRHRRGNQTQV</sequence>
<name>A0A0D2F6E3_CLAB1</name>
<feature type="transmembrane region" description="Helical" evidence="7">
    <location>
        <begin position="259"/>
        <end position="276"/>
    </location>
</feature>
<evidence type="ECO:0000256" key="7">
    <source>
        <dbReference type="SAM" id="Phobius"/>
    </source>
</evidence>
<evidence type="ECO:0000256" key="6">
    <source>
        <dbReference type="SAM" id="MobiDB-lite"/>
    </source>
</evidence>
<proteinExistence type="predicted"/>
<dbReference type="PROSITE" id="PS50850">
    <property type="entry name" value="MFS"/>
    <property type="match status" value="1"/>
</dbReference>
<feature type="transmembrane region" description="Helical" evidence="7">
    <location>
        <begin position="398"/>
        <end position="417"/>
    </location>
</feature>